<protein>
    <submittedName>
        <fullName evidence="1">Uncharacterized protein</fullName>
    </submittedName>
</protein>
<dbReference type="EMBL" id="FNZF01000003">
    <property type="protein sequence ID" value="SEJ45545.1"/>
    <property type="molecule type" value="Genomic_DNA"/>
</dbReference>
<sequence length="46" mass="5171">MKPGNLQAMPERCHIQPDIRLSGKIREYGTVGLSDHSGRLLESHQN</sequence>
<name>A0A1H6Z9I7_9BACL</name>
<reference evidence="2" key="1">
    <citation type="submission" date="2016-10" db="EMBL/GenBank/DDBJ databases">
        <authorList>
            <person name="Varghese N."/>
            <person name="Submissions S."/>
        </authorList>
    </citation>
    <scope>NUCLEOTIDE SEQUENCE [LARGE SCALE GENOMIC DNA]</scope>
    <source>
        <strain evidence="2">CGMCC 1.6763</strain>
    </source>
</reference>
<keyword evidence="2" id="KW-1185">Reference proteome</keyword>
<dbReference type="Proteomes" id="UP000199200">
    <property type="component" value="Unassembled WGS sequence"/>
</dbReference>
<organism evidence="1 2">
    <name type="scientific">Bhargavaea ginsengi</name>
    <dbReference type="NCBI Taxonomy" id="426757"/>
    <lineage>
        <taxon>Bacteria</taxon>
        <taxon>Bacillati</taxon>
        <taxon>Bacillota</taxon>
        <taxon>Bacilli</taxon>
        <taxon>Bacillales</taxon>
        <taxon>Caryophanaceae</taxon>
        <taxon>Bhargavaea</taxon>
    </lineage>
</organism>
<proteinExistence type="predicted"/>
<evidence type="ECO:0000313" key="1">
    <source>
        <dbReference type="EMBL" id="SEJ45545.1"/>
    </source>
</evidence>
<gene>
    <name evidence="1" type="ORF">SAMN04488127_1856</name>
</gene>
<accession>A0A1H6Z9I7</accession>
<dbReference type="STRING" id="426757.SAMN04488127_1856"/>
<evidence type="ECO:0000313" key="2">
    <source>
        <dbReference type="Proteomes" id="UP000199200"/>
    </source>
</evidence>
<dbReference type="AlphaFoldDB" id="A0A1H6Z9I7"/>